<dbReference type="EMBL" id="UZAN01057703">
    <property type="protein sequence ID" value="VDP91763.1"/>
    <property type="molecule type" value="Genomic_DNA"/>
</dbReference>
<evidence type="ECO:0000313" key="3">
    <source>
        <dbReference type="Proteomes" id="UP000272942"/>
    </source>
</evidence>
<dbReference type="Proteomes" id="UP000272942">
    <property type="component" value="Unassembled WGS sequence"/>
</dbReference>
<feature type="region of interest" description="Disordered" evidence="1">
    <location>
        <begin position="31"/>
        <end position="70"/>
    </location>
</feature>
<gene>
    <name evidence="2" type="ORF">ECPE_LOCUS14491</name>
</gene>
<dbReference type="WBParaSite" id="ECPE_0001453101-mRNA-1">
    <property type="protein sequence ID" value="ECPE_0001453101-mRNA-1"/>
    <property type="gene ID" value="ECPE_0001453101"/>
</dbReference>
<evidence type="ECO:0000313" key="2">
    <source>
        <dbReference type="EMBL" id="VDP91763.1"/>
    </source>
</evidence>
<name>A0A183B5K6_9TREM</name>
<proteinExistence type="predicted"/>
<evidence type="ECO:0000313" key="4">
    <source>
        <dbReference type="WBParaSite" id="ECPE_0001453101-mRNA-1"/>
    </source>
</evidence>
<organism evidence="4">
    <name type="scientific">Echinostoma caproni</name>
    <dbReference type="NCBI Taxonomy" id="27848"/>
    <lineage>
        <taxon>Eukaryota</taxon>
        <taxon>Metazoa</taxon>
        <taxon>Spiralia</taxon>
        <taxon>Lophotrochozoa</taxon>
        <taxon>Platyhelminthes</taxon>
        <taxon>Trematoda</taxon>
        <taxon>Digenea</taxon>
        <taxon>Plagiorchiida</taxon>
        <taxon>Echinostomata</taxon>
        <taxon>Echinostomatoidea</taxon>
        <taxon>Echinostomatidae</taxon>
        <taxon>Echinostoma</taxon>
    </lineage>
</organism>
<reference evidence="4" key="1">
    <citation type="submission" date="2016-06" db="UniProtKB">
        <authorList>
            <consortium name="WormBaseParasite"/>
        </authorList>
    </citation>
    <scope>IDENTIFICATION</scope>
</reference>
<dbReference type="OrthoDB" id="422106at2759"/>
<sequence>MVDSAEPFDRRVALAAAAALASFIESKEALEADTQTQHTQASSPGAETENTLSGSADIDSPGPVSANRSLHVSTEALDSIEEFSQYLPPTGRWYKALSVPSKAISLFLRFAHKSEFS</sequence>
<reference evidence="2 3" key="2">
    <citation type="submission" date="2018-11" db="EMBL/GenBank/DDBJ databases">
        <authorList>
            <consortium name="Pathogen Informatics"/>
        </authorList>
    </citation>
    <scope>NUCLEOTIDE SEQUENCE [LARGE SCALE GENOMIC DNA]</scope>
    <source>
        <strain evidence="2 3">Egypt</strain>
    </source>
</reference>
<protein>
    <submittedName>
        <fullName evidence="2 4">Uncharacterized protein</fullName>
    </submittedName>
</protein>
<keyword evidence="3" id="KW-1185">Reference proteome</keyword>
<dbReference type="AlphaFoldDB" id="A0A183B5K6"/>
<accession>A0A183B5K6</accession>
<feature type="compositionally biased region" description="Polar residues" evidence="1">
    <location>
        <begin position="33"/>
        <end position="54"/>
    </location>
</feature>
<evidence type="ECO:0000256" key="1">
    <source>
        <dbReference type="SAM" id="MobiDB-lite"/>
    </source>
</evidence>